<evidence type="ECO:0000313" key="9">
    <source>
        <dbReference type="Proteomes" id="UP000756530"/>
    </source>
</evidence>
<organism evidence="8 9">
    <name type="scientific">Maritimibacter dapengensis</name>
    <dbReference type="NCBI Taxonomy" id="2836868"/>
    <lineage>
        <taxon>Bacteria</taxon>
        <taxon>Pseudomonadati</taxon>
        <taxon>Pseudomonadota</taxon>
        <taxon>Alphaproteobacteria</taxon>
        <taxon>Rhodobacterales</taxon>
        <taxon>Roseobacteraceae</taxon>
        <taxon>Maritimibacter</taxon>
    </lineage>
</organism>
<comment type="subcellular location">
    <subcellularLocation>
        <location evidence="1">Cell membrane</location>
        <topology evidence="1">Multi-pass membrane protein</topology>
    </subcellularLocation>
</comment>
<evidence type="ECO:0000259" key="7">
    <source>
        <dbReference type="PROSITE" id="PS50850"/>
    </source>
</evidence>
<dbReference type="RefSeq" id="WP_218390271.1">
    <property type="nucleotide sequence ID" value="NZ_JAHUZE010000001.1"/>
</dbReference>
<feature type="transmembrane region" description="Helical" evidence="6">
    <location>
        <begin position="161"/>
        <end position="179"/>
    </location>
</feature>
<evidence type="ECO:0000256" key="2">
    <source>
        <dbReference type="ARBA" id="ARBA00022475"/>
    </source>
</evidence>
<reference evidence="8 9" key="1">
    <citation type="submission" date="2021-05" db="EMBL/GenBank/DDBJ databases">
        <title>Culturable bacteria isolated from Daya Bay.</title>
        <authorList>
            <person name="Zheng W."/>
            <person name="Yu S."/>
            <person name="Huang Y."/>
        </authorList>
    </citation>
    <scope>NUCLEOTIDE SEQUENCE [LARGE SCALE GENOMIC DNA]</scope>
    <source>
        <strain evidence="8 9">DP4N28-5</strain>
    </source>
</reference>
<feature type="transmembrane region" description="Helical" evidence="6">
    <location>
        <begin position="200"/>
        <end position="222"/>
    </location>
</feature>
<dbReference type="Pfam" id="PF07690">
    <property type="entry name" value="MFS_1"/>
    <property type="match status" value="2"/>
</dbReference>
<feature type="transmembrane region" description="Helical" evidence="6">
    <location>
        <begin position="129"/>
        <end position="149"/>
    </location>
</feature>
<keyword evidence="4 6" id="KW-1133">Transmembrane helix</keyword>
<feature type="transmembrane region" description="Helical" evidence="6">
    <location>
        <begin position="242"/>
        <end position="261"/>
    </location>
</feature>
<evidence type="ECO:0000256" key="6">
    <source>
        <dbReference type="SAM" id="Phobius"/>
    </source>
</evidence>
<evidence type="ECO:0000256" key="3">
    <source>
        <dbReference type="ARBA" id="ARBA00022692"/>
    </source>
</evidence>
<gene>
    <name evidence="8" type="ORF">KJP28_00480</name>
</gene>
<keyword evidence="2" id="KW-1003">Cell membrane</keyword>
<name>A0ABS6SYL3_9RHOB</name>
<proteinExistence type="predicted"/>
<feature type="domain" description="Major facilitator superfamily (MFS) profile" evidence="7">
    <location>
        <begin position="4"/>
        <end position="396"/>
    </location>
</feature>
<keyword evidence="9" id="KW-1185">Reference proteome</keyword>
<evidence type="ECO:0000256" key="4">
    <source>
        <dbReference type="ARBA" id="ARBA00022989"/>
    </source>
</evidence>
<evidence type="ECO:0000256" key="5">
    <source>
        <dbReference type="ARBA" id="ARBA00023136"/>
    </source>
</evidence>
<dbReference type="PANTHER" id="PTHR43124:SF3">
    <property type="entry name" value="CHLORAMPHENICOL EFFLUX PUMP RV0191"/>
    <property type="match status" value="1"/>
</dbReference>
<comment type="caution">
    <text evidence="8">The sequence shown here is derived from an EMBL/GenBank/DDBJ whole genome shotgun (WGS) entry which is preliminary data.</text>
</comment>
<feature type="transmembrane region" description="Helical" evidence="6">
    <location>
        <begin position="43"/>
        <end position="62"/>
    </location>
</feature>
<protein>
    <submittedName>
        <fullName evidence="8">MFS transporter</fullName>
    </submittedName>
</protein>
<dbReference type="InterPro" id="IPR020846">
    <property type="entry name" value="MFS_dom"/>
</dbReference>
<accession>A0ABS6SYL3</accession>
<dbReference type="InterPro" id="IPR050189">
    <property type="entry name" value="MFS_Efflux_Transporters"/>
</dbReference>
<feature type="transmembrane region" description="Helical" evidence="6">
    <location>
        <begin position="273"/>
        <end position="292"/>
    </location>
</feature>
<dbReference type="EMBL" id="JAHUZE010000001">
    <property type="protein sequence ID" value="MBV7377381.1"/>
    <property type="molecule type" value="Genomic_DNA"/>
</dbReference>
<feature type="transmembrane region" description="Helical" evidence="6">
    <location>
        <begin position="372"/>
        <end position="390"/>
    </location>
</feature>
<dbReference type="Proteomes" id="UP000756530">
    <property type="component" value="Unassembled WGS sequence"/>
</dbReference>
<evidence type="ECO:0000256" key="1">
    <source>
        <dbReference type="ARBA" id="ARBA00004651"/>
    </source>
</evidence>
<dbReference type="PROSITE" id="PS50850">
    <property type="entry name" value="MFS"/>
    <property type="match status" value="1"/>
</dbReference>
<feature type="transmembrane region" description="Helical" evidence="6">
    <location>
        <begin position="298"/>
        <end position="321"/>
    </location>
</feature>
<dbReference type="InterPro" id="IPR011701">
    <property type="entry name" value="MFS"/>
</dbReference>
<sequence>MRAGIVTLVVAYVLSQFYRAFLAVMAPVLNADIGAAPEDLSNASGLWFLSFAVMQIPVGWLLDNVGPKRTASVLFALGAGGGAAVFAMAQGPGHVSLAMILIGIGCSPVLMANYFTFARVFDPKVFGTLAGVVLGVGTFGNLVASYPMAWAVETLGWRETMWVLAGISVAVAAVAAVLVQDPPALEHEGGEKPKGSVLTLLALPALWAIFPLQIVNYAPAAALRGLWSGPYLEDVYGLAPSGIGWVTLVMALAMIAGNFLYGPADRLFGTRKWVIFVGNVLSGLSLLALWMFPASGVVQTTVLLSAVGLFGASFPLIMAHARAFFPAHLTGQGVTLINLMGIGGVSFFQFLSGAVYGATKEGAASVTAPYEALFLLFGLPVLIGCAIYLFSRDSVN</sequence>
<feature type="transmembrane region" description="Helical" evidence="6">
    <location>
        <begin position="95"/>
        <end position="117"/>
    </location>
</feature>
<feature type="transmembrane region" description="Helical" evidence="6">
    <location>
        <begin position="333"/>
        <end position="352"/>
    </location>
</feature>
<dbReference type="PANTHER" id="PTHR43124">
    <property type="entry name" value="PURINE EFFLUX PUMP PBUE"/>
    <property type="match status" value="1"/>
</dbReference>
<evidence type="ECO:0000313" key="8">
    <source>
        <dbReference type="EMBL" id="MBV7377381.1"/>
    </source>
</evidence>
<keyword evidence="5 6" id="KW-0472">Membrane</keyword>
<keyword evidence="3 6" id="KW-0812">Transmembrane</keyword>
<feature type="transmembrane region" description="Helical" evidence="6">
    <location>
        <begin position="71"/>
        <end position="89"/>
    </location>
</feature>